<sequence length="328" mass="35838">MTCTANSMVKDAMRSVSVESTGAAPTDVSAAADLSRSLPRMRLVGESIYQKGSLSMHPIMAAPLLALSLAGLAVPAAAQPRDGASDGVERADAGDDFYCAERRLGQWFYCSKPRATEPEKQAVPVPSSAVERMSAITRQLDELKARAILDPTEENVIAYVRFQREQLDRASTFSDTWQRALWQNPDLDYTLQRPVSTVGKRAWLDNRRADRDAVMANLSQRYGLFYFYAQSCGACDLFSPILRSVADSHGMAVMAVSMDGGPSRDFPNYVVDAGQRARMGVPGNETPALVLFDTVTKRTIPVGYGILSADEIMDRIFALTNTKVGSDF</sequence>
<gene>
    <name evidence="1" type="ORF">SAMN06295937_102136</name>
</gene>
<protein>
    <submittedName>
        <fullName evidence="1">Conjugal transfer pilus assembly protein TraF</fullName>
    </submittedName>
</protein>
<organism evidence="1 2">
    <name type="scientific">Sphingopyxis flava</name>
    <dbReference type="NCBI Taxonomy" id="1507287"/>
    <lineage>
        <taxon>Bacteria</taxon>
        <taxon>Pseudomonadati</taxon>
        <taxon>Pseudomonadota</taxon>
        <taxon>Alphaproteobacteria</taxon>
        <taxon>Sphingomonadales</taxon>
        <taxon>Sphingomonadaceae</taxon>
        <taxon>Sphingopyxis</taxon>
    </lineage>
</organism>
<dbReference type="Gene3D" id="3.40.30.10">
    <property type="entry name" value="Glutaredoxin"/>
    <property type="match status" value="1"/>
</dbReference>
<accession>A0A1T5EFN9</accession>
<evidence type="ECO:0000313" key="1">
    <source>
        <dbReference type="EMBL" id="SKB82480.1"/>
    </source>
</evidence>
<dbReference type="InterPro" id="IPR039555">
    <property type="entry name" value="TraF/TrbB"/>
</dbReference>
<evidence type="ECO:0000313" key="2">
    <source>
        <dbReference type="Proteomes" id="UP000190044"/>
    </source>
</evidence>
<keyword evidence="2" id="KW-1185">Reference proteome</keyword>
<reference evidence="2" key="1">
    <citation type="submission" date="2017-02" db="EMBL/GenBank/DDBJ databases">
        <authorList>
            <person name="Varghese N."/>
            <person name="Submissions S."/>
        </authorList>
    </citation>
    <scope>NUCLEOTIDE SEQUENCE [LARGE SCALE GENOMIC DNA]</scope>
    <source>
        <strain evidence="2">R11H</strain>
    </source>
</reference>
<name>A0A1T5EFN9_9SPHN</name>
<dbReference type="AlphaFoldDB" id="A0A1T5EFN9"/>
<dbReference type="Pfam" id="PF13728">
    <property type="entry name" value="TraF"/>
    <property type="match status" value="1"/>
</dbReference>
<dbReference type="InterPro" id="IPR014111">
    <property type="entry name" value="T4SS_TraF-like"/>
</dbReference>
<proteinExistence type="predicted"/>
<dbReference type="InterPro" id="IPR036249">
    <property type="entry name" value="Thioredoxin-like_sf"/>
</dbReference>
<dbReference type="SUPFAM" id="SSF52833">
    <property type="entry name" value="Thioredoxin-like"/>
    <property type="match status" value="1"/>
</dbReference>
<dbReference type="NCBIfam" id="TIGR02740">
    <property type="entry name" value="TraF-like"/>
    <property type="match status" value="1"/>
</dbReference>
<dbReference type="EMBL" id="FUYP01000021">
    <property type="protein sequence ID" value="SKB82480.1"/>
    <property type="molecule type" value="Genomic_DNA"/>
</dbReference>
<dbReference type="Proteomes" id="UP000190044">
    <property type="component" value="Unassembled WGS sequence"/>
</dbReference>